<dbReference type="Proteomes" id="UP000803884">
    <property type="component" value="Unassembled WGS sequence"/>
</dbReference>
<dbReference type="InterPro" id="IPR048519">
    <property type="entry name" value="Gfd2/YDR514C-like_C"/>
</dbReference>
<accession>A0AB34KN58</accession>
<dbReference type="InterPro" id="IPR040151">
    <property type="entry name" value="Gfd2/YDR514C-like"/>
</dbReference>
<dbReference type="PANTHER" id="PTHR28083:SF1">
    <property type="entry name" value="GOOD FOR FULL DBP5 ACTIVITY PROTEIN 2"/>
    <property type="match status" value="1"/>
</dbReference>
<feature type="region of interest" description="Disordered" evidence="1">
    <location>
        <begin position="380"/>
        <end position="430"/>
    </location>
</feature>
<name>A0AB34KN58_9PEZI</name>
<feature type="region of interest" description="Disordered" evidence="1">
    <location>
        <begin position="337"/>
        <end position="368"/>
    </location>
</feature>
<reference evidence="3 4" key="1">
    <citation type="journal article" date="2020" name="Microbiol. Resour. Announc.">
        <title>Draft Genome Sequence of a Cladosporium Species Isolated from the Mesophotic Ascidian Didemnum maculosum.</title>
        <authorList>
            <person name="Gioti A."/>
            <person name="Siaperas R."/>
            <person name="Nikolaivits E."/>
            <person name="Le Goff G."/>
            <person name="Ouazzani J."/>
            <person name="Kotoulas G."/>
            <person name="Topakas E."/>
        </authorList>
    </citation>
    <scope>NUCLEOTIDE SEQUENCE [LARGE SCALE GENOMIC DNA]</scope>
    <source>
        <strain evidence="3 4">TM138-S3</strain>
    </source>
</reference>
<feature type="domain" description="Gfd2/YDR514C-like C-terminal" evidence="2">
    <location>
        <begin position="83"/>
        <end position="272"/>
    </location>
</feature>
<evidence type="ECO:0000313" key="4">
    <source>
        <dbReference type="Proteomes" id="UP000803884"/>
    </source>
</evidence>
<comment type="caution">
    <text evidence="3">The sequence shown here is derived from an EMBL/GenBank/DDBJ whole genome shotgun (WGS) entry which is preliminary data.</text>
</comment>
<dbReference type="PANTHER" id="PTHR28083">
    <property type="entry name" value="GOOD FOR FULL DBP5 ACTIVITY PROTEIN 2"/>
    <property type="match status" value="1"/>
</dbReference>
<dbReference type="SUPFAM" id="SSF53098">
    <property type="entry name" value="Ribonuclease H-like"/>
    <property type="match status" value="1"/>
</dbReference>
<dbReference type="Gene3D" id="3.30.420.10">
    <property type="entry name" value="Ribonuclease H-like superfamily/Ribonuclease H"/>
    <property type="match status" value="1"/>
</dbReference>
<dbReference type="GO" id="GO:0005634">
    <property type="term" value="C:nucleus"/>
    <property type="evidence" value="ECO:0007669"/>
    <property type="project" value="TreeGrafter"/>
</dbReference>
<evidence type="ECO:0000313" key="3">
    <source>
        <dbReference type="EMBL" id="KAL1586424.1"/>
    </source>
</evidence>
<keyword evidence="4" id="KW-1185">Reference proteome</keyword>
<dbReference type="AlphaFoldDB" id="A0AB34KN58"/>
<evidence type="ECO:0000259" key="2">
    <source>
        <dbReference type="Pfam" id="PF21762"/>
    </source>
</evidence>
<dbReference type="InterPro" id="IPR036397">
    <property type="entry name" value="RNaseH_sf"/>
</dbReference>
<organism evidence="3 4">
    <name type="scientific">Cladosporium halotolerans</name>
    <dbReference type="NCBI Taxonomy" id="1052096"/>
    <lineage>
        <taxon>Eukaryota</taxon>
        <taxon>Fungi</taxon>
        <taxon>Dikarya</taxon>
        <taxon>Ascomycota</taxon>
        <taxon>Pezizomycotina</taxon>
        <taxon>Dothideomycetes</taxon>
        <taxon>Dothideomycetidae</taxon>
        <taxon>Cladosporiales</taxon>
        <taxon>Cladosporiaceae</taxon>
        <taxon>Cladosporium</taxon>
    </lineage>
</organism>
<feature type="compositionally biased region" description="Basic residues" evidence="1">
    <location>
        <begin position="404"/>
        <end position="420"/>
    </location>
</feature>
<proteinExistence type="predicted"/>
<feature type="compositionally biased region" description="Basic and acidic residues" evidence="1">
    <location>
        <begin position="421"/>
        <end position="430"/>
    </location>
</feature>
<evidence type="ECO:0000256" key="1">
    <source>
        <dbReference type="SAM" id="MobiDB-lite"/>
    </source>
</evidence>
<dbReference type="EMBL" id="JAAQHG020000014">
    <property type="protein sequence ID" value="KAL1586424.1"/>
    <property type="molecule type" value="Genomic_DNA"/>
</dbReference>
<dbReference type="RefSeq" id="XP_069229529.1">
    <property type="nucleotide sequence ID" value="XM_069373879.1"/>
</dbReference>
<sequence>MWVSASRHLSAFVPRHKWQSAFVQRAFGTHSGDTVVTSLHPVEPNSNAAEETMSMSHETQPKVKHVQELLGLRPARTSNKGVVFISIDFEAFEFDHRKITEVGLAVLDSCDLTGVDPGEDGKQWFKLMKHLHLRPIEYKKLVNRKFVRGRPESFDFGESKFVKLKDTAKIMSRVFNDPARIHEVCDLGIVIENTKRKIVLVGHGLANEHAYMKRLGFSPENVVDNLDTQRVASLKKSHTPGLSRLLSVLSMDASNHHNAGNDAAYTLQALVALAVKDHHDPGCVTRALIAEQAEREGKKMAEKMKSERAVIAAENCRTEQALDVASGRSTEVGAVAVTNPPDVSTRPSHPSADIVMQNPPSDQSHIVQNSASDPTLISRQLGSDQGSLIPKNHDESTLCSARTERKRKHKQPKRASKRYRGGAEETLTRD</sequence>
<dbReference type="GO" id="GO:0003676">
    <property type="term" value="F:nucleic acid binding"/>
    <property type="evidence" value="ECO:0007669"/>
    <property type="project" value="InterPro"/>
</dbReference>
<protein>
    <recommendedName>
        <fullName evidence="2">Gfd2/YDR514C-like C-terminal domain-containing protein</fullName>
    </recommendedName>
</protein>
<feature type="compositionally biased region" description="Polar residues" evidence="1">
    <location>
        <begin position="358"/>
        <end position="368"/>
    </location>
</feature>
<dbReference type="Pfam" id="PF21762">
    <property type="entry name" value="DEDDh_C"/>
    <property type="match status" value="1"/>
</dbReference>
<gene>
    <name evidence="3" type="ORF">WHR41_05274</name>
</gene>
<dbReference type="InterPro" id="IPR012337">
    <property type="entry name" value="RNaseH-like_sf"/>
</dbReference>
<dbReference type="GeneID" id="96006717"/>